<protein>
    <submittedName>
        <fullName evidence="3">Uncharacterized protein</fullName>
    </submittedName>
</protein>
<dbReference type="AlphaFoldDB" id="A0A0C3IEN7"/>
<dbReference type="Pfam" id="PF20209">
    <property type="entry name" value="DUF6570"/>
    <property type="match status" value="1"/>
</dbReference>
<dbReference type="HOGENOM" id="CLU_001248_4_0_1"/>
<name>A0A0C3IEN7_PISTI</name>
<gene>
    <name evidence="3" type="ORF">M404DRAFT_165673</name>
</gene>
<dbReference type="InParanoid" id="A0A0C3IEN7"/>
<evidence type="ECO:0000259" key="1">
    <source>
        <dbReference type="Pfam" id="PF14214"/>
    </source>
</evidence>
<dbReference type="InterPro" id="IPR046700">
    <property type="entry name" value="DUF6570"/>
</dbReference>
<dbReference type="EMBL" id="KN832066">
    <property type="protein sequence ID" value="KIN95492.1"/>
    <property type="molecule type" value="Genomic_DNA"/>
</dbReference>
<dbReference type="InterPro" id="IPR025476">
    <property type="entry name" value="Helitron_helicase-like"/>
</dbReference>
<dbReference type="Proteomes" id="UP000054217">
    <property type="component" value="Unassembled WGS sequence"/>
</dbReference>
<dbReference type="STRING" id="870435.A0A0C3IEN7"/>
<feature type="domain" description="Helitron helicase-like" evidence="1">
    <location>
        <begin position="383"/>
        <end position="605"/>
    </location>
</feature>
<feature type="domain" description="DUF6570" evidence="2">
    <location>
        <begin position="82"/>
        <end position="227"/>
    </location>
</feature>
<evidence type="ECO:0000259" key="2">
    <source>
        <dbReference type="Pfam" id="PF20209"/>
    </source>
</evidence>
<dbReference type="Pfam" id="PF14214">
    <property type="entry name" value="Helitron_like_N"/>
    <property type="match status" value="1"/>
</dbReference>
<dbReference type="OrthoDB" id="2680590at2759"/>
<keyword evidence="4" id="KW-1185">Reference proteome</keyword>
<reference evidence="3 4" key="1">
    <citation type="submission" date="2014-04" db="EMBL/GenBank/DDBJ databases">
        <authorList>
            <consortium name="DOE Joint Genome Institute"/>
            <person name="Kuo A."/>
            <person name="Kohler A."/>
            <person name="Costa M.D."/>
            <person name="Nagy L.G."/>
            <person name="Floudas D."/>
            <person name="Copeland A."/>
            <person name="Barry K.W."/>
            <person name="Cichocki N."/>
            <person name="Veneault-Fourrey C."/>
            <person name="LaButti K."/>
            <person name="Lindquist E.A."/>
            <person name="Lipzen A."/>
            <person name="Lundell T."/>
            <person name="Morin E."/>
            <person name="Murat C."/>
            <person name="Sun H."/>
            <person name="Tunlid A."/>
            <person name="Henrissat B."/>
            <person name="Grigoriev I.V."/>
            <person name="Hibbett D.S."/>
            <person name="Martin F."/>
            <person name="Nordberg H.P."/>
            <person name="Cantor M.N."/>
            <person name="Hua S.X."/>
        </authorList>
    </citation>
    <scope>NUCLEOTIDE SEQUENCE [LARGE SCALE GENOMIC DNA]</scope>
    <source>
        <strain evidence="3 4">Marx 270</strain>
    </source>
</reference>
<evidence type="ECO:0000313" key="3">
    <source>
        <dbReference type="EMBL" id="KIN95492.1"/>
    </source>
</evidence>
<accession>A0A0C3IEN7</accession>
<organism evidence="3 4">
    <name type="scientific">Pisolithus tinctorius Marx 270</name>
    <dbReference type="NCBI Taxonomy" id="870435"/>
    <lineage>
        <taxon>Eukaryota</taxon>
        <taxon>Fungi</taxon>
        <taxon>Dikarya</taxon>
        <taxon>Basidiomycota</taxon>
        <taxon>Agaricomycotina</taxon>
        <taxon>Agaricomycetes</taxon>
        <taxon>Agaricomycetidae</taxon>
        <taxon>Boletales</taxon>
        <taxon>Sclerodermatineae</taxon>
        <taxon>Pisolithaceae</taxon>
        <taxon>Pisolithus</taxon>
    </lineage>
</organism>
<reference evidence="4" key="2">
    <citation type="submission" date="2015-01" db="EMBL/GenBank/DDBJ databases">
        <title>Evolutionary Origins and Diversification of the Mycorrhizal Mutualists.</title>
        <authorList>
            <consortium name="DOE Joint Genome Institute"/>
            <consortium name="Mycorrhizal Genomics Consortium"/>
            <person name="Kohler A."/>
            <person name="Kuo A."/>
            <person name="Nagy L.G."/>
            <person name="Floudas D."/>
            <person name="Copeland A."/>
            <person name="Barry K.W."/>
            <person name="Cichocki N."/>
            <person name="Veneault-Fourrey C."/>
            <person name="LaButti K."/>
            <person name="Lindquist E.A."/>
            <person name="Lipzen A."/>
            <person name="Lundell T."/>
            <person name="Morin E."/>
            <person name="Murat C."/>
            <person name="Riley R."/>
            <person name="Ohm R."/>
            <person name="Sun H."/>
            <person name="Tunlid A."/>
            <person name="Henrissat B."/>
            <person name="Grigoriev I.V."/>
            <person name="Hibbett D.S."/>
            <person name="Martin F."/>
        </authorList>
    </citation>
    <scope>NUCLEOTIDE SEQUENCE [LARGE SCALE GENOMIC DNA]</scope>
    <source>
        <strain evidence="4">Marx 270</strain>
    </source>
</reference>
<feature type="non-terminal residue" evidence="3">
    <location>
        <position position="1"/>
    </location>
</feature>
<evidence type="ECO:0000313" key="4">
    <source>
        <dbReference type="Proteomes" id="UP000054217"/>
    </source>
</evidence>
<proteinExistence type="predicted"/>
<sequence length="707" mass="80147">TQYMQLPTAEQQQRSIAAFIDATNNEALANAVCVICVREQLCKEGELVVMKDLPNFQRHLTPADAHPACKLWDGLLRAMCADRMPKYALNNNLWIGEVPLALHKLNFVETLLVARHYPRCYVFKLYPRDAHHSQSPCHLQRAMAGNVTLYEVNVTTVVDMIEGRLMPQTVQTLSSVLAITLVGTKHLPTDWLSRTFRVRWDVVFEALKWLQANNENYSDVTVSHDRVMTLPEDGIPSEIEAMIRYQDSEEAAVREREGYTMTDYMVDDAKVRQGNMRSKQRCHPYETDNGDVTPLHVLGVVDVELTRVPTSELMAQALANFNNNTQEGGYVMRHGNTPINDFPPSMQSHTMRNPLGAAFPVLFPYGRGAIEAERPVNLSLREHCKWAMQYHDRRFTTHHSFPFVVFALMQKRETMRSTHLQMRQKDFECDTLALSSIRVADLKQAAAEEARHELISNARVRALRRHVTAANGRVIGSDNTRASYRSMIWGTCLMLGGPSLWLTINPVDIHDPIAQVFAGENIDLNDFNAHLGPDSNRHAENIAANPYAAARYFHFIIHTVLETLFGIQNTGNKVHSQVGVLGRVAGYFGVVEAQGRGTLHVHMLLWLANTLNANKMQALLQQESFRDTIRNYIHANIRTHLDDLTEDDLKTMPRAPQLAYSRPHDPRTAGWQQGSHEIEQQLVRSQQLHTCSRATCLRVTRDGLVCK</sequence>